<gene>
    <name evidence="1" type="ORF">EVAR_85401_1</name>
</gene>
<evidence type="ECO:0000313" key="1">
    <source>
        <dbReference type="EMBL" id="GBP02305.1"/>
    </source>
</evidence>
<dbReference type="AlphaFoldDB" id="A0A4C1SJX2"/>
<accession>A0A4C1SJX2</accession>
<dbReference type="Proteomes" id="UP000299102">
    <property type="component" value="Unassembled WGS sequence"/>
</dbReference>
<evidence type="ECO:0000313" key="2">
    <source>
        <dbReference type="Proteomes" id="UP000299102"/>
    </source>
</evidence>
<reference evidence="1 2" key="1">
    <citation type="journal article" date="2019" name="Commun. Biol.">
        <title>The bagworm genome reveals a unique fibroin gene that provides high tensile strength.</title>
        <authorList>
            <person name="Kono N."/>
            <person name="Nakamura H."/>
            <person name="Ohtoshi R."/>
            <person name="Tomita M."/>
            <person name="Numata K."/>
            <person name="Arakawa K."/>
        </authorList>
    </citation>
    <scope>NUCLEOTIDE SEQUENCE [LARGE SCALE GENOMIC DNA]</scope>
</reference>
<protein>
    <submittedName>
        <fullName evidence="1">Uncharacterized protein</fullName>
    </submittedName>
</protein>
<name>A0A4C1SJX2_EUMVA</name>
<organism evidence="1 2">
    <name type="scientific">Eumeta variegata</name>
    <name type="common">Bagworm moth</name>
    <name type="synonym">Eumeta japonica</name>
    <dbReference type="NCBI Taxonomy" id="151549"/>
    <lineage>
        <taxon>Eukaryota</taxon>
        <taxon>Metazoa</taxon>
        <taxon>Ecdysozoa</taxon>
        <taxon>Arthropoda</taxon>
        <taxon>Hexapoda</taxon>
        <taxon>Insecta</taxon>
        <taxon>Pterygota</taxon>
        <taxon>Neoptera</taxon>
        <taxon>Endopterygota</taxon>
        <taxon>Lepidoptera</taxon>
        <taxon>Glossata</taxon>
        <taxon>Ditrysia</taxon>
        <taxon>Tineoidea</taxon>
        <taxon>Psychidae</taxon>
        <taxon>Oiketicinae</taxon>
        <taxon>Eumeta</taxon>
    </lineage>
</organism>
<proteinExistence type="predicted"/>
<comment type="caution">
    <text evidence="1">The sequence shown here is derived from an EMBL/GenBank/DDBJ whole genome shotgun (WGS) entry which is preliminary data.</text>
</comment>
<keyword evidence="2" id="KW-1185">Reference proteome</keyword>
<sequence length="138" mass="15417">MYYPRTCGRSDSHGPKPRSDLLVGFVRSPINWNFEDLSRPIGMDAVGAYCLMDAPVASRHRITWSSCVEELFRHVPHVFGDRGSLSPYGGYIVPDVPGVRRRLFCRSCFAEPELVECPGLAWAKTGAAYVITGRMHTL</sequence>
<dbReference type="EMBL" id="BGZK01003532">
    <property type="protein sequence ID" value="GBP02305.1"/>
    <property type="molecule type" value="Genomic_DNA"/>
</dbReference>